<evidence type="ECO:0000256" key="1">
    <source>
        <dbReference type="SAM" id="MobiDB-lite"/>
    </source>
</evidence>
<feature type="compositionally biased region" description="Polar residues" evidence="1">
    <location>
        <begin position="1"/>
        <end position="23"/>
    </location>
</feature>
<proteinExistence type="predicted"/>
<dbReference type="AlphaFoldDB" id="A0A0S3R1Z2"/>
<protein>
    <submittedName>
        <fullName evidence="2">Uncharacterized protein</fullName>
    </submittedName>
</protein>
<dbReference type="EMBL" id="AP015034">
    <property type="protein sequence ID" value="BAT74594.1"/>
    <property type="molecule type" value="Genomic_DNA"/>
</dbReference>
<evidence type="ECO:0000313" key="3">
    <source>
        <dbReference type="Proteomes" id="UP000291084"/>
    </source>
</evidence>
<name>A0A0S3R1Z2_PHAAN</name>
<feature type="region of interest" description="Disordered" evidence="1">
    <location>
        <begin position="1"/>
        <end position="28"/>
    </location>
</feature>
<evidence type="ECO:0000313" key="2">
    <source>
        <dbReference type="EMBL" id="BAT74594.1"/>
    </source>
</evidence>
<keyword evidence="3" id="KW-1185">Reference proteome</keyword>
<dbReference type="Proteomes" id="UP000291084">
    <property type="component" value="Chromosome 1"/>
</dbReference>
<sequence>MPLSTTSPSPMEETATTQRQTLSAHELKHHEIKKRRMTFLVRNRKMSYKIMPPAKKLMLGTECAVFSQDTL</sequence>
<gene>
    <name evidence="2" type="primary">Vigan.01G229700</name>
    <name evidence="2" type="ORF">VIGAN_01229700</name>
</gene>
<organism evidence="2 3">
    <name type="scientific">Vigna angularis var. angularis</name>
    <dbReference type="NCBI Taxonomy" id="157739"/>
    <lineage>
        <taxon>Eukaryota</taxon>
        <taxon>Viridiplantae</taxon>
        <taxon>Streptophyta</taxon>
        <taxon>Embryophyta</taxon>
        <taxon>Tracheophyta</taxon>
        <taxon>Spermatophyta</taxon>
        <taxon>Magnoliopsida</taxon>
        <taxon>eudicotyledons</taxon>
        <taxon>Gunneridae</taxon>
        <taxon>Pentapetalae</taxon>
        <taxon>rosids</taxon>
        <taxon>fabids</taxon>
        <taxon>Fabales</taxon>
        <taxon>Fabaceae</taxon>
        <taxon>Papilionoideae</taxon>
        <taxon>50 kb inversion clade</taxon>
        <taxon>NPAAA clade</taxon>
        <taxon>indigoferoid/millettioid clade</taxon>
        <taxon>Phaseoleae</taxon>
        <taxon>Vigna</taxon>
    </lineage>
</organism>
<reference evidence="2 3" key="1">
    <citation type="journal article" date="2015" name="Sci. Rep.">
        <title>The power of single molecule real-time sequencing technology in the de novo assembly of a eukaryotic genome.</title>
        <authorList>
            <person name="Sakai H."/>
            <person name="Naito K."/>
            <person name="Ogiso-Tanaka E."/>
            <person name="Takahashi Y."/>
            <person name="Iseki K."/>
            <person name="Muto C."/>
            <person name="Satou K."/>
            <person name="Teruya K."/>
            <person name="Shiroma A."/>
            <person name="Shimoji M."/>
            <person name="Hirano T."/>
            <person name="Itoh T."/>
            <person name="Kaga A."/>
            <person name="Tomooka N."/>
        </authorList>
    </citation>
    <scope>NUCLEOTIDE SEQUENCE [LARGE SCALE GENOMIC DNA]</scope>
    <source>
        <strain evidence="3">cv. Shumari</strain>
    </source>
</reference>
<accession>A0A0S3R1Z2</accession>